<dbReference type="InterPro" id="IPR026952">
    <property type="entry name" value="WVELL"/>
</dbReference>
<dbReference type="AlphaFoldDB" id="A0A1G9B3B6"/>
<proteinExistence type="predicted"/>
<dbReference type="Pfam" id="PF14043">
    <property type="entry name" value="WVELL"/>
    <property type="match status" value="1"/>
</dbReference>
<evidence type="ECO:0000313" key="1">
    <source>
        <dbReference type="EMBL" id="SDK34017.1"/>
    </source>
</evidence>
<organism evidence="1 2">
    <name type="scientific">Sediminibacillus albus</name>
    <dbReference type="NCBI Taxonomy" id="407036"/>
    <lineage>
        <taxon>Bacteria</taxon>
        <taxon>Bacillati</taxon>
        <taxon>Bacillota</taxon>
        <taxon>Bacilli</taxon>
        <taxon>Bacillales</taxon>
        <taxon>Bacillaceae</taxon>
        <taxon>Sediminibacillus</taxon>
    </lineage>
</organism>
<protein>
    <submittedName>
        <fullName evidence="1">WVELL protein</fullName>
    </submittedName>
</protein>
<accession>A0A1G9B3B6</accession>
<reference evidence="1 2" key="1">
    <citation type="submission" date="2016-10" db="EMBL/GenBank/DDBJ databases">
        <authorList>
            <person name="de Groot N.N."/>
        </authorList>
    </citation>
    <scope>NUCLEOTIDE SEQUENCE [LARGE SCALE GENOMIC DNA]</scope>
    <source>
        <strain evidence="1 2">CGMCC 1.6502</strain>
    </source>
</reference>
<name>A0A1G9B3B6_9BACI</name>
<dbReference type="STRING" id="407036.SAMN05216243_2789"/>
<dbReference type="EMBL" id="FNFL01000005">
    <property type="protein sequence ID" value="SDK34017.1"/>
    <property type="molecule type" value="Genomic_DNA"/>
</dbReference>
<gene>
    <name evidence="1" type="ORF">SAMN05216243_2789</name>
</gene>
<evidence type="ECO:0000313" key="2">
    <source>
        <dbReference type="Proteomes" id="UP000198694"/>
    </source>
</evidence>
<dbReference type="Proteomes" id="UP000198694">
    <property type="component" value="Unassembled WGS sequence"/>
</dbReference>
<sequence length="100" mass="12111">MNGRDFSVKGDRMQDRFERLAERLYEKNEQLSLEEARTWVELLWEDFDATRAKAGQPYEGKDVTEQVVIRWIDHYGPDLHDFIENNPKYKRMFDKKNNLQ</sequence>
<keyword evidence="2" id="KW-1185">Reference proteome</keyword>